<proteinExistence type="predicted"/>
<dbReference type="Pfam" id="PF04194">
    <property type="entry name" value="PDCD2_C"/>
    <property type="match status" value="1"/>
</dbReference>
<dbReference type="Proteomes" id="UP000290189">
    <property type="component" value="Unassembled WGS sequence"/>
</dbReference>
<evidence type="ECO:0000313" key="3">
    <source>
        <dbReference type="Proteomes" id="UP000290189"/>
    </source>
</evidence>
<protein>
    <recommendedName>
        <fullName evidence="1">Programmed cell death protein 2 C-terminal domain-containing protein</fullName>
    </recommendedName>
</protein>
<dbReference type="InterPro" id="IPR007320">
    <property type="entry name" value="PDCD2_C"/>
</dbReference>
<dbReference type="GO" id="GO:0005737">
    <property type="term" value="C:cytoplasm"/>
    <property type="evidence" value="ECO:0007669"/>
    <property type="project" value="InterPro"/>
</dbReference>
<name>A0A3P3YNT7_PLABS</name>
<dbReference type="PANTHER" id="PTHR46421">
    <property type="entry name" value="PROGRAMMED CELL DEATH PROTEIN 2-LIKE"/>
    <property type="match status" value="1"/>
</dbReference>
<accession>A0A3P3YNT7</accession>
<sequence>MTLVRSRRNTRDARQCVRYDFLGAPLWMTDSVPRDCIPDCAACGARLVFEMQLMPHLITALRLPMSWGTIAVYVCPTSCRRDELVDEFAFVQAGY</sequence>
<keyword evidence="2" id="KW-0496">Mitochondrion</keyword>
<dbReference type="AlphaFoldDB" id="A0A3P3YNT7"/>
<dbReference type="InterPro" id="IPR052815">
    <property type="entry name" value="PDCD2-like_regulator"/>
</dbReference>
<reference evidence="2 3" key="1">
    <citation type="submission" date="2018-03" db="EMBL/GenBank/DDBJ databases">
        <authorList>
            <person name="Fogelqvist J."/>
        </authorList>
    </citation>
    <scope>NUCLEOTIDE SEQUENCE [LARGE SCALE GENOMIC DNA]</scope>
</reference>
<dbReference type="PANTHER" id="PTHR46421:SF1">
    <property type="entry name" value="PROGRAMMED CELL DEATH PROTEIN 2-LIKE"/>
    <property type="match status" value="1"/>
</dbReference>
<feature type="domain" description="Programmed cell death protein 2 C-terminal" evidence="1">
    <location>
        <begin position="10"/>
        <end position="92"/>
    </location>
</feature>
<organism evidence="2 3">
    <name type="scientific">Plasmodiophora brassicae</name>
    <name type="common">Clubroot disease agent</name>
    <dbReference type="NCBI Taxonomy" id="37360"/>
    <lineage>
        <taxon>Eukaryota</taxon>
        <taxon>Sar</taxon>
        <taxon>Rhizaria</taxon>
        <taxon>Endomyxa</taxon>
        <taxon>Phytomyxea</taxon>
        <taxon>Plasmodiophorida</taxon>
        <taxon>Plasmodiophoridae</taxon>
        <taxon>Plasmodiophora</taxon>
    </lineage>
</organism>
<evidence type="ECO:0000259" key="1">
    <source>
        <dbReference type="Pfam" id="PF04194"/>
    </source>
</evidence>
<dbReference type="EMBL" id="OVEO01000019">
    <property type="protein sequence ID" value="SPR01887.1"/>
    <property type="molecule type" value="Genomic_DNA"/>
</dbReference>
<geneLocation type="mitochondrion" evidence="2"/>
<evidence type="ECO:0000313" key="2">
    <source>
        <dbReference type="EMBL" id="SPR01887.1"/>
    </source>
</evidence>
<gene>
    <name evidence="2" type="ORF">PLBR_LOCUS9102</name>
</gene>